<dbReference type="Proteomes" id="UP000041254">
    <property type="component" value="Unassembled WGS sequence"/>
</dbReference>
<dbReference type="AlphaFoldDB" id="A0A0G4F978"/>
<name>A0A0G4F978_VITBC</name>
<dbReference type="OrthoDB" id="7250310at2759"/>
<keyword evidence="1" id="KW-0732">Signal</keyword>
<accession>A0A0G4F978</accession>
<dbReference type="EMBL" id="CDMY01000389">
    <property type="protein sequence ID" value="CEM08932.1"/>
    <property type="molecule type" value="Genomic_DNA"/>
</dbReference>
<keyword evidence="3" id="KW-1185">Reference proteome</keyword>
<organism evidence="2 3">
    <name type="scientific">Vitrella brassicaformis (strain CCMP3155)</name>
    <dbReference type="NCBI Taxonomy" id="1169540"/>
    <lineage>
        <taxon>Eukaryota</taxon>
        <taxon>Sar</taxon>
        <taxon>Alveolata</taxon>
        <taxon>Colpodellida</taxon>
        <taxon>Vitrellaceae</taxon>
        <taxon>Vitrella</taxon>
    </lineage>
</organism>
<sequence length="416" mass="47784">MTVFALSASALLLLACVPPAVAQSGYGGYGYTHGVCEKKADVHYECPYGFEFDADSHKCVKYDYQDIKYYCPEGTKKTAEGCVKYVYEKKIPYCKHGKLDGHKCFDYEYYPVEYQCPYGYGFTADKAKCYADKYEDKLYKCPYGYDLTDDKSKCFKYIYADLEYYCPAHSYESPKGCKTTAYEKNVPYCKHGYLEGHKCVKVIDSYPSYSPKCKAGYTLHDGKCVKKAYYEADYKCPSGYSLSSDYSKCWADKYEDKKTKCPYGFEFDDETHKCIKYDYADLEYYCPAHFKLTPRGCKTTKYEAKSPYCKHGYLEGGKCVAKKTYDVDYECKYGYQLTDDGSKCYASKKLSYKYKCPYGYELLEADKCVKPVYAKVAYKCAKGKLTFIDAEHSGKKTPVCCVYGYHNFRGGSNSYH</sequence>
<gene>
    <name evidence="2" type="ORF">Vbra_595</name>
</gene>
<evidence type="ECO:0000313" key="3">
    <source>
        <dbReference type="Proteomes" id="UP000041254"/>
    </source>
</evidence>
<protein>
    <submittedName>
        <fullName evidence="2">Uncharacterized protein</fullName>
    </submittedName>
</protein>
<feature type="signal peptide" evidence="1">
    <location>
        <begin position="1"/>
        <end position="22"/>
    </location>
</feature>
<dbReference type="InParanoid" id="A0A0G4F978"/>
<proteinExistence type="predicted"/>
<reference evidence="2 3" key="1">
    <citation type="submission" date="2014-11" db="EMBL/GenBank/DDBJ databases">
        <authorList>
            <person name="Zhu J."/>
            <person name="Qi W."/>
            <person name="Song R."/>
        </authorList>
    </citation>
    <scope>NUCLEOTIDE SEQUENCE [LARGE SCALE GENOMIC DNA]</scope>
</reference>
<dbReference type="PhylomeDB" id="A0A0G4F978"/>
<feature type="chain" id="PRO_5005188264" evidence="1">
    <location>
        <begin position="23"/>
        <end position="416"/>
    </location>
</feature>
<dbReference type="VEuPathDB" id="CryptoDB:Vbra_595"/>
<dbReference type="STRING" id="1169540.A0A0G4F978"/>
<evidence type="ECO:0000313" key="2">
    <source>
        <dbReference type="EMBL" id="CEM08932.1"/>
    </source>
</evidence>
<evidence type="ECO:0000256" key="1">
    <source>
        <dbReference type="SAM" id="SignalP"/>
    </source>
</evidence>